<dbReference type="GeneID" id="25394732"/>
<evidence type="ECO:0000256" key="4">
    <source>
        <dbReference type="ARBA" id="ARBA00022679"/>
    </source>
</evidence>
<reference evidence="10 11" key="2">
    <citation type="journal article" date="2014" name="Int. J. Syst. Evol. Microbiol.">
        <title>Methanobacterium paludis sp. nov. and a novel strain of Methanobacterium lacus isolated from northern peatlands.</title>
        <authorList>
            <person name="Cadillo-Quiroz H."/>
            <person name="Brauer S.L."/>
            <person name="Goodson N."/>
            <person name="Yavitt J.B."/>
            <person name="Zinder S.H."/>
        </authorList>
    </citation>
    <scope>NUCLEOTIDE SEQUENCE [LARGE SCALE GENOMIC DNA]</scope>
    <source>
        <strain evidence="10 11">AL-21</strain>
    </source>
</reference>
<dbReference type="HOGENOM" id="CLU_282645_0_0_2"/>
<evidence type="ECO:0000256" key="1">
    <source>
        <dbReference type="ARBA" id="ARBA00000085"/>
    </source>
</evidence>
<dbReference type="PRINTS" id="PR00344">
    <property type="entry name" value="BCTRLSENSOR"/>
</dbReference>
<dbReference type="Pfam" id="PF13185">
    <property type="entry name" value="GAF_2"/>
    <property type="match status" value="1"/>
</dbReference>
<evidence type="ECO:0000256" key="5">
    <source>
        <dbReference type="ARBA" id="ARBA00022777"/>
    </source>
</evidence>
<dbReference type="SMART" id="SM00091">
    <property type="entry name" value="PAS"/>
    <property type="match status" value="5"/>
</dbReference>
<feature type="domain" description="PAC" evidence="9">
    <location>
        <begin position="212"/>
        <end position="264"/>
    </location>
</feature>
<dbReference type="SUPFAM" id="SSF55781">
    <property type="entry name" value="GAF domain-like"/>
    <property type="match status" value="1"/>
</dbReference>
<dbReference type="InterPro" id="IPR036097">
    <property type="entry name" value="HisK_dim/P_sf"/>
</dbReference>
<dbReference type="Pfam" id="PF13426">
    <property type="entry name" value="PAS_9"/>
    <property type="match status" value="4"/>
</dbReference>
<keyword evidence="11" id="KW-1185">Reference proteome</keyword>
<feature type="domain" description="Histidine kinase" evidence="7">
    <location>
        <begin position="887"/>
        <end position="1100"/>
    </location>
</feature>
<dbReference type="InterPro" id="IPR052162">
    <property type="entry name" value="Sensor_kinase/Photoreceptor"/>
</dbReference>
<name>F0T857_METLA</name>
<dbReference type="PANTHER" id="PTHR43304:SF1">
    <property type="entry name" value="PAC DOMAIN-CONTAINING PROTEIN"/>
    <property type="match status" value="1"/>
</dbReference>
<keyword evidence="4" id="KW-0808">Transferase</keyword>
<feature type="coiled-coil region" evidence="6">
    <location>
        <begin position="505"/>
        <end position="560"/>
    </location>
</feature>
<dbReference type="CDD" id="cd00082">
    <property type="entry name" value="HisKA"/>
    <property type="match status" value="1"/>
</dbReference>
<keyword evidence="6" id="KW-0175">Coiled coil</keyword>
<dbReference type="eggNOG" id="arCOG02356">
    <property type="taxonomic scope" value="Archaea"/>
</dbReference>
<dbReference type="InterPro" id="IPR005467">
    <property type="entry name" value="His_kinase_dom"/>
</dbReference>
<evidence type="ECO:0000256" key="3">
    <source>
        <dbReference type="ARBA" id="ARBA00022553"/>
    </source>
</evidence>
<gene>
    <name evidence="10" type="ordered locus">Metbo_1445</name>
</gene>
<dbReference type="SMART" id="SM00387">
    <property type="entry name" value="HATPase_c"/>
    <property type="match status" value="1"/>
</dbReference>
<feature type="domain" description="PAS" evidence="8">
    <location>
        <begin position="390"/>
        <end position="433"/>
    </location>
</feature>
<evidence type="ECO:0000256" key="6">
    <source>
        <dbReference type="SAM" id="Coils"/>
    </source>
</evidence>
<comment type="catalytic activity">
    <reaction evidence="1">
        <text>ATP + protein L-histidine = ADP + protein N-phospho-L-histidine.</text>
        <dbReference type="EC" id="2.7.13.3"/>
    </reaction>
</comment>
<dbReference type="CDD" id="cd00130">
    <property type="entry name" value="PAS"/>
    <property type="match status" value="5"/>
</dbReference>
<feature type="domain" description="PAS" evidence="8">
    <location>
        <begin position="578"/>
        <end position="622"/>
    </location>
</feature>
<dbReference type="Pfam" id="PF02518">
    <property type="entry name" value="HATPase_c"/>
    <property type="match status" value="1"/>
</dbReference>
<dbReference type="InterPro" id="IPR035965">
    <property type="entry name" value="PAS-like_dom_sf"/>
</dbReference>
<dbReference type="eggNOG" id="arCOG07605">
    <property type="taxonomic scope" value="Archaea"/>
</dbReference>
<organism evidence="10 11">
    <name type="scientific">Methanobacterium lacus (strain AL-21)</name>
    <dbReference type="NCBI Taxonomy" id="877455"/>
    <lineage>
        <taxon>Archaea</taxon>
        <taxon>Methanobacteriati</taxon>
        <taxon>Methanobacteriota</taxon>
        <taxon>Methanomada group</taxon>
        <taxon>Methanobacteria</taxon>
        <taxon>Methanobacteriales</taxon>
        <taxon>Methanobacteriaceae</taxon>
        <taxon>Methanobacterium</taxon>
    </lineage>
</organism>
<dbReference type="PROSITE" id="PS50109">
    <property type="entry name" value="HIS_KIN"/>
    <property type="match status" value="1"/>
</dbReference>
<proteinExistence type="predicted"/>
<dbReference type="FunFam" id="3.30.565.10:FF:000006">
    <property type="entry name" value="Sensor histidine kinase WalK"/>
    <property type="match status" value="1"/>
</dbReference>
<dbReference type="SMART" id="SM00086">
    <property type="entry name" value="PAC"/>
    <property type="match status" value="5"/>
</dbReference>
<dbReference type="InterPro" id="IPR013767">
    <property type="entry name" value="PAS_fold"/>
</dbReference>
<dbReference type="SUPFAM" id="SSF55785">
    <property type="entry name" value="PYP-like sensor domain (PAS domain)"/>
    <property type="match status" value="5"/>
</dbReference>
<dbReference type="PANTHER" id="PTHR43304">
    <property type="entry name" value="PHYTOCHROME-LIKE PROTEIN CPH1"/>
    <property type="match status" value="1"/>
</dbReference>
<feature type="domain" description="PAC" evidence="9">
    <location>
        <begin position="650"/>
        <end position="700"/>
    </location>
</feature>
<dbReference type="eggNOG" id="arCOG06712">
    <property type="taxonomic scope" value="Archaea"/>
</dbReference>
<keyword evidence="3" id="KW-0597">Phosphoprotein</keyword>
<dbReference type="InterPro" id="IPR036890">
    <property type="entry name" value="HATPase_C_sf"/>
</dbReference>
<dbReference type="InterPro" id="IPR004358">
    <property type="entry name" value="Sig_transdc_His_kin-like_C"/>
</dbReference>
<dbReference type="InterPro" id="IPR000014">
    <property type="entry name" value="PAS"/>
</dbReference>
<evidence type="ECO:0000256" key="2">
    <source>
        <dbReference type="ARBA" id="ARBA00012438"/>
    </source>
</evidence>
<dbReference type="Pfam" id="PF00512">
    <property type="entry name" value="HisKA"/>
    <property type="match status" value="1"/>
</dbReference>
<evidence type="ECO:0000259" key="9">
    <source>
        <dbReference type="PROSITE" id="PS50113"/>
    </source>
</evidence>
<dbReference type="KEGG" id="mel:Metbo_1445"/>
<dbReference type="OrthoDB" id="141807at2157"/>
<dbReference type="AlphaFoldDB" id="F0T857"/>
<feature type="domain" description="PAS" evidence="8">
    <location>
        <begin position="265"/>
        <end position="303"/>
    </location>
</feature>
<dbReference type="Gene3D" id="3.30.450.40">
    <property type="match status" value="1"/>
</dbReference>
<feature type="domain" description="PAC" evidence="9">
    <location>
        <begin position="337"/>
        <end position="389"/>
    </location>
</feature>
<dbReference type="STRING" id="877455.Metbo_1445"/>
<evidence type="ECO:0000259" key="7">
    <source>
        <dbReference type="PROSITE" id="PS50109"/>
    </source>
</evidence>
<dbReference type="PROSITE" id="PS50112">
    <property type="entry name" value="PAS"/>
    <property type="match status" value="4"/>
</dbReference>
<dbReference type="Proteomes" id="UP000007490">
    <property type="component" value="Chromosome"/>
</dbReference>
<protein>
    <recommendedName>
        <fullName evidence="2">histidine kinase</fullName>
        <ecNumber evidence="2">2.7.13.3</ecNumber>
    </recommendedName>
</protein>
<evidence type="ECO:0000259" key="8">
    <source>
        <dbReference type="PROSITE" id="PS50112"/>
    </source>
</evidence>
<dbReference type="InterPro" id="IPR000700">
    <property type="entry name" value="PAS-assoc_C"/>
</dbReference>
<feature type="domain" description="PAS" evidence="8">
    <location>
        <begin position="139"/>
        <end position="209"/>
    </location>
</feature>
<dbReference type="Gene3D" id="3.30.450.20">
    <property type="entry name" value="PAS domain"/>
    <property type="match status" value="5"/>
</dbReference>
<dbReference type="PROSITE" id="PS50113">
    <property type="entry name" value="PAC"/>
    <property type="match status" value="4"/>
</dbReference>
<feature type="domain" description="PAC" evidence="9">
    <location>
        <begin position="462"/>
        <end position="514"/>
    </location>
</feature>
<evidence type="ECO:0000313" key="11">
    <source>
        <dbReference type="Proteomes" id="UP000007490"/>
    </source>
</evidence>
<dbReference type="GO" id="GO:0000155">
    <property type="term" value="F:phosphorelay sensor kinase activity"/>
    <property type="evidence" value="ECO:0007669"/>
    <property type="project" value="InterPro"/>
</dbReference>
<dbReference type="NCBIfam" id="TIGR00229">
    <property type="entry name" value="sensory_box"/>
    <property type="match status" value="5"/>
</dbReference>
<evidence type="ECO:0000313" key="10">
    <source>
        <dbReference type="EMBL" id="ADZ09683.1"/>
    </source>
</evidence>
<dbReference type="Gene3D" id="3.30.565.10">
    <property type="entry name" value="Histidine kinase-like ATPase, C-terminal domain"/>
    <property type="match status" value="1"/>
</dbReference>
<dbReference type="InterPro" id="IPR001610">
    <property type="entry name" value="PAC"/>
</dbReference>
<dbReference type="EMBL" id="CP002551">
    <property type="protein sequence ID" value="ADZ09683.1"/>
    <property type="molecule type" value="Genomic_DNA"/>
</dbReference>
<dbReference type="InterPro" id="IPR003594">
    <property type="entry name" value="HATPase_dom"/>
</dbReference>
<dbReference type="Gene3D" id="1.10.287.130">
    <property type="match status" value="1"/>
</dbReference>
<dbReference type="InterPro" id="IPR003018">
    <property type="entry name" value="GAF"/>
</dbReference>
<dbReference type="GO" id="GO:0006355">
    <property type="term" value="P:regulation of DNA-templated transcription"/>
    <property type="evidence" value="ECO:0007669"/>
    <property type="project" value="InterPro"/>
</dbReference>
<reference evidence="11" key="1">
    <citation type="submission" date="2011-02" db="EMBL/GenBank/DDBJ databases">
        <title>Complete sequence of Methanobacterium sp. AL-21.</title>
        <authorList>
            <consortium name="US DOE Joint Genome Institute"/>
            <person name="Lucas S."/>
            <person name="Copeland A."/>
            <person name="Lapidus A."/>
            <person name="Cheng J.-F."/>
            <person name="Goodwin L."/>
            <person name="Pitluck S."/>
            <person name="Chertkov O."/>
            <person name="Detter J.C."/>
            <person name="Han C."/>
            <person name="Tapia R."/>
            <person name="Land M."/>
            <person name="Hauser L."/>
            <person name="Kyrpides N."/>
            <person name="Ivanova N."/>
            <person name="Mikhailova N."/>
            <person name="Pagani I."/>
            <person name="Cadillo-Quiroz H."/>
            <person name="Imachi H."/>
            <person name="Zinder S."/>
            <person name="Liu W."/>
            <person name="Woyke T."/>
        </authorList>
    </citation>
    <scope>NUCLEOTIDE SEQUENCE [LARGE SCALE GENOMIC DNA]</scope>
    <source>
        <strain evidence="11">AL-21</strain>
    </source>
</reference>
<dbReference type="RefSeq" id="WP_013645034.1">
    <property type="nucleotide sequence ID" value="NC_015216.1"/>
</dbReference>
<dbReference type="SUPFAM" id="SSF47384">
    <property type="entry name" value="Homodimeric domain of signal transducing histidine kinase"/>
    <property type="match status" value="1"/>
</dbReference>
<dbReference type="SMART" id="SM00388">
    <property type="entry name" value="HisKA"/>
    <property type="match status" value="1"/>
</dbReference>
<dbReference type="InterPro" id="IPR003661">
    <property type="entry name" value="HisK_dim/P_dom"/>
</dbReference>
<dbReference type="EC" id="2.7.13.3" evidence="2"/>
<accession>F0T857</accession>
<dbReference type="SUPFAM" id="SSF55874">
    <property type="entry name" value="ATPase domain of HSP90 chaperone/DNA topoisomerase II/histidine kinase"/>
    <property type="match status" value="1"/>
</dbReference>
<keyword evidence="5 10" id="KW-0418">Kinase</keyword>
<sequence>MESISFNSEETRKVFQSIFHNSLDAVLITYPTTDGDKIFYSNTAAEELFGFTQTELCKTGWKSVLYHKDPKLRKFLKALKDNGTSKEELVFIKKDGSKFPGEITANLIIENDKILNIAMVKDVSWRKTAEHILIQNQRKFKYQAKLLNEVKDAVLGVDKHFRINYWNHGAEEIFGFLESEVIGKQPLEIVKPDLSLDETQKIQDELESKGSSQTILKTRNKQGNEIVVEQNFTKISSQNNENEGYMAVYHDITDKQLALNKLRTNEERYRTIMNNIQDGFFRINTEAIIIMASPSMARICGFQSIHEILGLNFTDIYKDIDDPDFLIKKINENGKLENYELMGVRNDGTTMWISLNAQFIYDNQNQIQGVDGFIRDISLKKSTEEALKTSEKQYSNILENIQDAYLRADNDGNIILANVAASKLYGYESPEAMIGTKATSYYKNPEERYLVINILRKYGKIENNEIECVRVDDSTFIASQNAQYVQNEQNEIIGIESLIRDVTNAKEAELLNKTLLQKEKKLTKELQMSNNELKLMAAELSHANNILKNLTRDLTNTNQELNLNQKILRRINRSLSESKELFLKAFHSNPAGMTLSDKEGRWIDVNQSFVDLTGYTRHELVGSTSSELGIIRKNTRMDYLGKSQRNGGIRNIEIEVHCKDGTKKTIISSTEAIQVGEKVMFISFIYDITERKNSELQIKKNQKLLRSINQLFHESLTLESEKDITNKFLENAEILTESEFGFFGEHDEKETLNNIVMNHPNSKGEISKSMNMLKSIRMDGFWGETVKRGFSQIVNDTPTKQSTNLPSKHPEIGSFLGVPFKHGEKTIGMIGLANKREGYTREDQRNIESLSRAFLEILLRKRAEIQMNQTLKKLEKSNKELEQFAYITSHDLREPLRMITSFLQLLQRRYADKLDKDANEFIGFAVEGAKRLDNMTNDLLLYSRLNSKKRHITRTNLEDALKIALINLKVPIGETKARVTNDPLPTVEADEKLNVQLFQNLIGNAIKYRGSEPPAIHISVKREKNRYLFSVSDNGIGINPKHLNKIFTIFQRLHTHEEYEGTGIGLAISKKIVEDQGGKIWAESQPGNGTTFYFTIPVIKKDLT</sequence>
<dbReference type="InterPro" id="IPR029016">
    <property type="entry name" value="GAF-like_dom_sf"/>
</dbReference>
<dbReference type="Pfam" id="PF00989">
    <property type="entry name" value="PAS"/>
    <property type="match status" value="1"/>
</dbReference>